<sequence length="408" mass="45914">MLDSIHALASEIERRWSSAEYRSTDFASIAHDCLAQAELHARFDEAEILRWAIAAEQLPEQHDLRGGFGQPPLTLWHGSRFFVDLYFWVTPETAVHDHGFTGAFTNLQGNSLHCMYGFDTHATPAPNLRLGSLALTGVEYLQPGSVRAIAGGRDFIHQVWHVSRPTITLVVRTFHEDGWSQFEYHPPGVAARIETSAAFTRRFQLLEYLSRTDHPSKESLAEELVLGGDPWSSFFYLTKVFAERSARSSRDPASFERLLSRLTERHGDWIRHLGDAIRSTDRHAGIRWARLADPTQRLVLALLSSLEDRTSIEDFITKHFPDAQPDAFLFEGLRGAREAQGITLNFSEGHWAILRNILRGATPEQIAMSLGGREALGEAQLGRLEAICADLRRVPLLAPLFTTRAGRR</sequence>
<evidence type="ECO:0000313" key="1">
    <source>
        <dbReference type="EMBL" id="MDI1431416.1"/>
    </source>
</evidence>
<comment type="caution">
    <text evidence="1">The sequence shown here is derived from an EMBL/GenBank/DDBJ whole genome shotgun (WGS) entry which is preliminary data.</text>
</comment>
<dbReference type="Gene3D" id="2.60.120.10">
    <property type="entry name" value="Jelly Rolls"/>
    <property type="match status" value="1"/>
</dbReference>
<proteinExistence type="predicted"/>
<protein>
    <submittedName>
        <fullName evidence="1">Uncharacterized protein</fullName>
    </submittedName>
</protein>
<dbReference type="EMBL" id="JARZHI010000014">
    <property type="protein sequence ID" value="MDI1431416.1"/>
    <property type="molecule type" value="Genomic_DNA"/>
</dbReference>
<reference evidence="1 2" key="1">
    <citation type="submission" date="2023-04" db="EMBL/GenBank/DDBJ databases">
        <title>The genome sequence of Polyangium sorediatum DSM14670.</title>
        <authorList>
            <person name="Zhang X."/>
        </authorList>
    </citation>
    <scope>NUCLEOTIDE SEQUENCE [LARGE SCALE GENOMIC DNA]</scope>
    <source>
        <strain evidence="1 2">DSM 14670</strain>
    </source>
</reference>
<name>A0ABT6NT00_9BACT</name>
<accession>A0ABT6NT00</accession>
<evidence type="ECO:0000313" key="2">
    <source>
        <dbReference type="Proteomes" id="UP001160301"/>
    </source>
</evidence>
<gene>
    <name evidence="1" type="ORF">QHF89_18120</name>
</gene>
<dbReference type="RefSeq" id="WP_136970702.1">
    <property type="nucleotide sequence ID" value="NZ_JARZHI010000014.1"/>
</dbReference>
<dbReference type="InterPro" id="IPR011051">
    <property type="entry name" value="RmlC_Cupin_sf"/>
</dbReference>
<dbReference type="SUPFAM" id="SSF51182">
    <property type="entry name" value="RmlC-like cupins"/>
    <property type="match status" value="1"/>
</dbReference>
<dbReference type="Proteomes" id="UP001160301">
    <property type="component" value="Unassembled WGS sequence"/>
</dbReference>
<organism evidence="1 2">
    <name type="scientific">Polyangium sorediatum</name>
    <dbReference type="NCBI Taxonomy" id="889274"/>
    <lineage>
        <taxon>Bacteria</taxon>
        <taxon>Pseudomonadati</taxon>
        <taxon>Myxococcota</taxon>
        <taxon>Polyangia</taxon>
        <taxon>Polyangiales</taxon>
        <taxon>Polyangiaceae</taxon>
        <taxon>Polyangium</taxon>
    </lineage>
</organism>
<dbReference type="InterPro" id="IPR014710">
    <property type="entry name" value="RmlC-like_jellyroll"/>
</dbReference>
<keyword evidence="2" id="KW-1185">Reference proteome</keyword>